<dbReference type="AlphaFoldDB" id="A0A7J7IZJ7"/>
<feature type="signal peptide" evidence="3">
    <location>
        <begin position="1"/>
        <end position="25"/>
    </location>
</feature>
<feature type="domain" description="C-type lectin" evidence="4">
    <location>
        <begin position="201"/>
        <end position="269"/>
    </location>
</feature>
<dbReference type="SUPFAM" id="SSF56436">
    <property type="entry name" value="C-type lectin-like"/>
    <property type="match status" value="1"/>
</dbReference>
<keyword evidence="1" id="KW-1015">Disulfide bond</keyword>
<organism evidence="5 6">
    <name type="scientific">Bugula neritina</name>
    <name type="common">Brown bryozoan</name>
    <name type="synonym">Sertularia neritina</name>
    <dbReference type="NCBI Taxonomy" id="10212"/>
    <lineage>
        <taxon>Eukaryota</taxon>
        <taxon>Metazoa</taxon>
        <taxon>Spiralia</taxon>
        <taxon>Lophotrochozoa</taxon>
        <taxon>Bryozoa</taxon>
        <taxon>Gymnolaemata</taxon>
        <taxon>Cheilostomatida</taxon>
        <taxon>Flustrina</taxon>
        <taxon>Buguloidea</taxon>
        <taxon>Bugulidae</taxon>
        <taxon>Bugula</taxon>
    </lineage>
</organism>
<dbReference type="Gene3D" id="3.10.100.10">
    <property type="entry name" value="Mannose-Binding Protein A, subunit A"/>
    <property type="match status" value="1"/>
</dbReference>
<accession>A0A7J7IZJ7</accession>
<dbReference type="CDD" id="cd00037">
    <property type="entry name" value="CLECT"/>
    <property type="match status" value="1"/>
</dbReference>
<reference evidence="5" key="1">
    <citation type="submission" date="2020-06" db="EMBL/GenBank/DDBJ databases">
        <title>Draft genome of Bugula neritina, a colonial animal packing powerful symbionts and potential medicines.</title>
        <authorList>
            <person name="Rayko M."/>
        </authorList>
    </citation>
    <scope>NUCLEOTIDE SEQUENCE [LARGE SCALE GENOMIC DNA]</scope>
    <source>
        <strain evidence="5">Kwan_BN1</strain>
    </source>
</reference>
<evidence type="ECO:0000259" key="4">
    <source>
        <dbReference type="PROSITE" id="PS50041"/>
    </source>
</evidence>
<dbReference type="PROSITE" id="PS50041">
    <property type="entry name" value="C_TYPE_LECTIN_2"/>
    <property type="match status" value="1"/>
</dbReference>
<evidence type="ECO:0000256" key="3">
    <source>
        <dbReference type="SAM" id="SignalP"/>
    </source>
</evidence>
<proteinExistence type="predicted"/>
<comment type="caution">
    <text evidence="5">The sequence shown here is derived from an EMBL/GenBank/DDBJ whole genome shotgun (WGS) entry which is preliminary data.</text>
</comment>
<sequence>MQVKLYWIISCLLFVTNWSANGVEGSPINAVHNLVAIHYEDATSKDNDGVLNVTISSSATEENATSFEETLSSTEYVVSKSPDNENVTENLLETSSALSEALKPVVKEASPINQTMKTSVVLDNSTDSKKNETKRRLHPSRLTTPKLPTTATNVSQLEGNSDRCPHGYVHYPVMDNCLRLDKRRANWFQAHRDYWENDEPLWIAGRRAGRVWKWYGRVRGIITQTNWNNHTDEPNAHSKVDACVQVLPGYFDHLWDDQPCSHYLHFVCERPGKDYSHINA</sequence>
<keyword evidence="6" id="KW-1185">Reference proteome</keyword>
<dbReference type="InterPro" id="IPR016186">
    <property type="entry name" value="C-type_lectin-like/link_sf"/>
</dbReference>
<dbReference type="InterPro" id="IPR001304">
    <property type="entry name" value="C-type_lectin-like"/>
</dbReference>
<dbReference type="EMBL" id="VXIV02003260">
    <property type="protein sequence ID" value="KAF6018997.1"/>
    <property type="molecule type" value="Genomic_DNA"/>
</dbReference>
<gene>
    <name evidence="5" type="ORF">EB796_022696</name>
</gene>
<dbReference type="PROSITE" id="PS00615">
    <property type="entry name" value="C_TYPE_LECTIN_1"/>
    <property type="match status" value="1"/>
</dbReference>
<evidence type="ECO:0000313" key="5">
    <source>
        <dbReference type="EMBL" id="KAF6018997.1"/>
    </source>
</evidence>
<feature type="chain" id="PRO_5029846236" description="C-type lectin domain-containing protein" evidence="3">
    <location>
        <begin position="26"/>
        <end position="280"/>
    </location>
</feature>
<evidence type="ECO:0000256" key="2">
    <source>
        <dbReference type="SAM" id="MobiDB-lite"/>
    </source>
</evidence>
<dbReference type="InterPro" id="IPR018378">
    <property type="entry name" value="C-type_lectin_CS"/>
</dbReference>
<keyword evidence="3" id="KW-0732">Signal</keyword>
<dbReference type="InterPro" id="IPR016187">
    <property type="entry name" value="CTDL_fold"/>
</dbReference>
<evidence type="ECO:0000256" key="1">
    <source>
        <dbReference type="ARBA" id="ARBA00023157"/>
    </source>
</evidence>
<dbReference type="Proteomes" id="UP000593567">
    <property type="component" value="Unassembled WGS sequence"/>
</dbReference>
<dbReference type="Pfam" id="PF00059">
    <property type="entry name" value="Lectin_C"/>
    <property type="match status" value="1"/>
</dbReference>
<protein>
    <recommendedName>
        <fullName evidence="4">C-type lectin domain-containing protein</fullName>
    </recommendedName>
</protein>
<name>A0A7J7IZJ7_BUGNE</name>
<feature type="region of interest" description="Disordered" evidence="2">
    <location>
        <begin position="123"/>
        <end position="148"/>
    </location>
</feature>
<evidence type="ECO:0000313" key="6">
    <source>
        <dbReference type="Proteomes" id="UP000593567"/>
    </source>
</evidence>